<name>A0A7S4SGC9_9DINO</name>
<evidence type="ECO:0000256" key="1">
    <source>
        <dbReference type="SAM" id="SignalP"/>
    </source>
</evidence>
<accession>A0A7S4SGC9</accession>
<evidence type="ECO:0008006" key="3">
    <source>
        <dbReference type="Google" id="ProtNLM"/>
    </source>
</evidence>
<reference evidence="2" key="1">
    <citation type="submission" date="2021-01" db="EMBL/GenBank/DDBJ databases">
        <authorList>
            <person name="Corre E."/>
            <person name="Pelletier E."/>
            <person name="Niang G."/>
            <person name="Scheremetjew M."/>
            <person name="Finn R."/>
            <person name="Kale V."/>
            <person name="Holt S."/>
            <person name="Cochrane G."/>
            <person name="Meng A."/>
            <person name="Brown T."/>
            <person name="Cohen L."/>
        </authorList>
    </citation>
    <scope>NUCLEOTIDE SEQUENCE</scope>
    <source>
        <strain evidence="2">CCMP3105</strain>
    </source>
</reference>
<dbReference type="EMBL" id="HBNR01068875">
    <property type="protein sequence ID" value="CAE4642530.1"/>
    <property type="molecule type" value="Transcribed_RNA"/>
</dbReference>
<organism evidence="2">
    <name type="scientific">Alexandrium monilatum</name>
    <dbReference type="NCBI Taxonomy" id="311494"/>
    <lineage>
        <taxon>Eukaryota</taxon>
        <taxon>Sar</taxon>
        <taxon>Alveolata</taxon>
        <taxon>Dinophyceae</taxon>
        <taxon>Gonyaulacales</taxon>
        <taxon>Pyrocystaceae</taxon>
        <taxon>Alexandrium</taxon>
    </lineage>
</organism>
<feature type="signal peptide" evidence="1">
    <location>
        <begin position="1"/>
        <end position="28"/>
    </location>
</feature>
<dbReference type="AlphaFoldDB" id="A0A7S4SGC9"/>
<evidence type="ECO:0000313" key="2">
    <source>
        <dbReference type="EMBL" id="CAE4642530.1"/>
    </source>
</evidence>
<gene>
    <name evidence="2" type="ORF">AMON00008_LOCUS48769</name>
</gene>
<proteinExistence type="predicted"/>
<sequence>MTGYTSPRKDVWLAAALLMLHRQLPVEAALNVGAHDAGDLVTALRRSIFVETAYLSERREERCSSLDGPRCLAAMLSGGGPTGGGGGAALQRRPSSVLDGPGVLPDLLLHDLGVDKDLTFVTPEYSVLDAARQQHASSARASAVPVLSGVHASTLLHSARESAQSGILHFAELIPDARVPLSFSRGLPGNIVATWDGKWLVHSCSQDFPALAVTPVQKTLALPAPDVDSTGTAAPPSPVARGLDTQHGSSTVCTVARLTSSLGYLRFSAPVLVRSLFARWRPRTGAPAALVGGRLGLHGVWTTHLDPKKLGGRQGWVDISDGTLRPVDELAFVATVGLEVGAVEVVAHGGGGDEDEEHSVLLLAPRAGGEGGEGGDAEQAAPGFDLRMERFTKALAPYIVSLQEAIDRNLRLRAAPAARGGAYIPGLLTPRSPALSADEDNATWYATTAANQAMFDHTSLTQLLLARTLGLPGGGEAMASLVSLLSGSSPALPRDLQRELPREFEEISDALLGFLGAGGGWGHGTPLSLPGNSTDGALLSYLTAKRWQTKLDLLTAAYLHQPTPGMSMPGVLGHAMAALLPEER</sequence>
<protein>
    <recommendedName>
        <fullName evidence="3">Anaphase-promoting complex subunit 1</fullName>
    </recommendedName>
</protein>
<feature type="chain" id="PRO_5030942949" description="Anaphase-promoting complex subunit 1" evidence="1">
    <location>
        <begin position="29"/>
        <end position="584"/>
    </location>
</feature>
<keyword evidence="1" id="KW-0732">Signal</keyword>